<dbReference type="Proteomes" id="UP001597216">
    <property type="component" value="Unassembled WGS sequence"/>
</dbReference>
<dbReference type="Gene3D" id="3.40.50.2300">
    <property type="match status" value="1"/>
</dbReference>
<organism evidence="5 6">
    <name type="scientific">Phenylobacterium conjunctum</name>
    <dbReference type="NCBI Taxonomy" id="1298959"/>
    <lineage>
        <taxon>Bacteria</taxon>
        <taxon>Pseudomonadati</taxon>
        <taxon>Pseudomonadota</taxon>
        <taxon>Alphaproteobacteria</taxon>
        <taxon>Caulobacterales</taxon>
        <taxon>Caulobacteraceae</taxon>
        <taxon>Phenylobacterium</taxon>
    </lineage>
</organism>
<sequence length="319" mass="35509">MSARRSLPSTNLTRADLSELCVLVVDDHGHTARLIADILRAGGVGRVHVKTDSKHALASLHAINPDIIFTDRMMPYMDGLTFAQTIRQAALVGGDVVPRPEIPIVMVTSQAALLDVELARQAGVNEFVLKPFTPAALLSRIELVLRKPRPFVVSESYVGPDRRRKAQLDYSGPTRRRSDPVEMSDAGERNLTRQTIAVELAALRRLIRARGGLDRSLMQMTHRVIQHTRFRALQVRDRTVERTTNSLLAYIDAVGGPEACDREILEVHFDAIVTLMGIDEADTAQADKIIRNLELTVEYKAAERLKEEARLKTEMPIAV</sequence>
<dbReference type="InterPro" id="IPR011006">
    <property type="entry name" value="CheY-like_superfamily"/>
</dbReference>
<evidence type="ECO:0000313" key="6">
    <source>
        <dbReference type="Proteomes" id="UP001597216"/>
    </source>
</evidence>
<feature type="region of interest" description="Disordered" evidence="3">
    <location>
        <begin position="163"/>
        <end position="186"/>
    </location>
</feature>
<evidence type="ECO:0000256" key="1">
    <source>
        <dbReference type="ARBA" id="ARBA00022553"/>
    </source>
</evidence>
<keyword evidence="6" id="KW-1185">Reference proteome</keyword>
<proteinExistence type="predicted"/>
<dbReference type="SMART" id="SM00448">
    <property type="entry name" value="REC"/>
    <property type="match status" value="1"/>
</dbReference>
<dbReference type="InterPro" id="IPR001789">
    <property type="entry name" value="Sig_transdc_resp-reg_receiver"/>
</dbReference>
<feature type="compositionally biased region" description="Basic and acidic residues" evidence="3">
    <location>
        <begin position="176"/>
        <end position="186"/>
    </location>
</feature>
<evidence type="ECO:0000259" key="4">
    <source>
        <dbReference type="PROSITE" id="PS50110"/>
    </source>
</evidence>
<dbReference type="SUPFAM" id="SSF52172">
    <property type="entry name" value="CheY-like"/>
    <property type="match status" value="1"/>
</dbReference>
<comment type="caution">
    <text evidence="5">The sequence shown here is derived from an EMBL/GenBank/DDBJ whole genome shotgun (WGS) entry which is preliminary data.</text>
</comment>
<dbReference type="PANTHER" id="PTHR44591:SF3">
    <property type="entry name" value="RESPONSE REGULATORY DOMAIN-CONTAINING PROTEIN"/>
    <property type="match status" value="1"/>
</dbReference>
<gene>
    <name evidence="5" type="ORF">ACFQ27_06905</name>
</gene>
<protein>
    <submittedName>
        <fullName evidence="5">Response regulator</fullName>
    </submittedName>
</protein>
<reference evidence="6" key="1">
    <citation type="journal article" date="2019" name="Int. J. Syst. Evol. Microbiol.">
        <title>The Global Catalogue of Microorganisms (GCM) 10K type strain sequencing project: providing services to taxonomists for standard genome sequencing and annotation.</title>
        <authorList>
            <consortium name="The Broad Institute Genomics Platform"/>
            <consortium name="The Broad Institute Genome Sequencing Center for Infectious Disease"/>
            <person name="Wu L."/>
            <person name="Ma J."/>
        </authorList>
    </citation>
    <scope>NUCLEOTIDE SEQUENCE [LARGE SCALE GENOMIC DNA]</scope>
    <source>
        <strain evidence="6">CCUG 55074</strain>
    </source>
</reference>
<dbReference type="PROSITE" id="PS50110">
    <property type="entry name" value="RESPONSE_REGULATORY"/>
    <property type="match status" value="1"/>
</dbReference>
<name>A0ABW3SZH6_9CAUL</name>
<dbReference type="InterPro" id="IPR050595">
    <property type="entry name" value="Bact_response_regulator"/>
</dbReference>
<keyword evidence="1 2" id="KW-0597">Phosphoprotein</keyword>
<evidence type="ECO:0000256" key="3">
    <source>
        <dbReference type="SAM" id="MobiDB-lite"/>
    </source>
</evidence>
<dbReference type="Pfam" id="PF00072">
    <property type="entry name" value="Response_reg"/>
    <property type="match status" value="1"/>
</dbReference>
<dbReference type="PANTHER" id="PTHR44591">
    <property type="entry name" value="STRESS RESPONSE REGULATOR PROTEIN 1"/>
    <property type="match status" value="1"/>
</dbReference>
<dbReference type="RefSeq" id="WP_377353083.1">
    <property type="nucleotide sequence ID" value="NZ_JBHTLQ010000011.1"/>
</dbReference>
<dbReference type="EMBL" id="JBHTLQ010000011">
    <property type="protein sequence ID" value="MFD1190304.1"/>
    <property type="molecule type" value="Genomic_DNA"/>
</dbReference>
<feature type="domain" description="Response regulatory" evidence="4">
    <location>
        <begin position="21"/>
        <end position="145"/>
    </location>
</feature>
<evidence type="ECO:0000256" key="2">
    <source>
        <dbReference type="PROSITE-ProRule" id="PRU00169"/>
    </source>
</evidence>
<accession>A0ABW3SZH6</accession>
<evidence type="ECO:0000313" key="5">
    <source>
        <dbReference type="EMBL" id="MFD1190304.1"/>
    </source>
</evidence>
<feature type="modified residue" description="4-aspartylphosphate" evidence="2">
    <location>
        <position position="71"/>
    </location>
</feature>